<evidence type="ECO:0000313" key="10">
    <source>
        <dbReference type="Proteomes" id="UP000694405"/>
    </source>
</evidence>
<comment type="pathway">
    <text evidence="2">Protein modification; protein glycosylation.</text>
</comment>
<evidence type="ECO:0000256" key="2">
    <source>
        <dbReference type="ARBA" id="ARBA00004922"/>
    </source>
</evidence>
<dbReference type="PANTHER" id="PTHR13036:SF0">
    <property type="entry name" value="CHITOBIOSYLDIPHOSPHODOLICHOL BETA-MANNOSYLTRANSFERASE"/>
    <property type="match status" value="1"/>
</dbReference>
<keyword evidence="8" id="KW-0472">Membrane</keyword>
<keyword evidence="3" id="KW-0328">Glycosyltransferase</keyword>
<evidence type="ECO:0000313" key="9">
    <source>
        <dbReference type="Ensembl" id="ENSMUNP00000025630.1"/>
    </source>
</evidence>
<dbReference type="Ensembl" id="ENSMUNT00000034959.1">
    <property type="protein sequence ID" value="ENSMUNP00000025630.1"/>
    <property type="gene ID" value="ENSMUNG00000021821.1"/>
</dbReference>
<evidence type="ECO:0000256" key="3">
    <source>
        <dbReference type="ARBA" id="ARBA00022676"/>
    </source>
</evidence>
<evidence type="ECO:0000256" key="8">
    <source>
        <dbReference type="ARBA" id="ARBA00023136"/>
    </source>
</evidence>
<reference evidence="9" key="3">
    <citation type="submission" date="2025-09" db="UniProtKB">
        <authorList>
            <consortium name="Ensembl"/>
        </authorList>
    </citation>
    <scope>IDENTIFICATION</scope>
</reference>
<dbReference type="AlphaFoldDB" id="A0A8V5GIV6"/>
<reference evidence="9" key="2">
    <citation type="submission" date="2025-08" db="UniProtKB">
        <authorList>
            <consortium name="Ensembl"/>
        </authorList>
    </citation>
    <scope>IDENTIFICATION</scope>
</reference>
<keyword evidence="10" id="KW-1185">Reference proteome</keyword>
<keyword evidence="5" id="KW-0812">Transmembrane</keyword>
<evidence type="ECO:0000256" key="6">
    <source>
        <dbReference type="ARBA" id="ARBA00022824"/>
    </source>
</evidence>
<keyword evidence="4" id="KW-0808">Transferase</keyword>
<dbReference type="PANTHER" id="PTHR13036">
    <property type="entry name" value="BETA1,4 MANNOSYLTRANSFERASE"/>
    <property type="match status" value="1"/>
</dbReference>
<comment type="subcellular location">
    <subcellularLocation>
        <location evidence="1">Endoplasmic reticulum membrane</location>
        <topology evidence="1">Single-pass membrane protein</topology>
    </subcellularLocation>
</comment>
<dbReference type="GO" id="GO:0000030">
    <property type="term" value="F:mannosyltransferase activity"/>
    <property type="evidence" value="ECO:0007669"/>
    <property type="project" value="InterPro"/>
</dbReference>
<accession>A0A8V5GIV6</accession>
<keyword evidence="6" id="KW-0256">Endoplasmic reticulum</keyword>
<name>A0A8V5GIV6_MELUD</name>
<evidence type="ECO:0000256" key="5">
    <source>
        <dbReference type="ARBA" id="ARBA00022692"/>
    </source>
</evidence>
<evidence type="ECO:0000256" key="1">
    <source>
        <dbReference type="ARBA" id="ARBA00004389"/>
    </source>
</evidence>
<sequence>MAAGCAVSVLAASVLAAAVLVLAAWLWRRRRAAAGGEGRVCVAVLGDLGRSPRMQYHALSLARHGRDVTLLGYLRDWPKQWCKSVSGDIFGSELGFSC</sequence>
<protein>
    <submittedName>
        <fullName evidence="9">Uncharacterized protein</fullName>
    </submittedName>
</protein>
<proteinExistence type="predicted"/>
<keyword evidence="7" id="KW-1133">Transmembrane helix</keyword>
<dbReference type="GO" id="GO:0005789">
    <property type="term" value="C:endoplasmic reticulum membrane"/>
    <property type="evidence" value="ECO:0007669"/>
    <property type="project" value="UniProtKB-SubCell"/>
</dbReference>
<evidence type="ECO:0000256" key="7">
    <source>
        <dbReference type="ARBA" id="ARBA00022989"/>
    </source>
</evidence>
<dbReference type="Proteomes" id="UP000694405">
    <property type="component" value="Chromosome 8"/>
</dbReference>
<dbReference type="InterPro" id="IPR026051">
    <property type="entry name" value="ALG1-like"/>
</dbReference>
<organism evidence="9 10">
    <name type="scientific">Melopsittacus undulatus</name>
    <name type="common">Budgerigar</name>
    <name type="synonym">Psittacus undulatus</name>
    <dbReference type="NCBI Taxonomy" id="13146"/>
    <lineage>
        <taxon>Eukaryota</taxon>
        <taxon>Metazoa</taxon>
        <taxon>Chordata</taxon>
        <taxon>Craniata</taxon>
        <taxon>Vertebrata</taxon>
        <taxon>Euteleostomi</taxon>
        <taxon>Archelosauria</taxon>
        <taxon>Archosauria</taxon>
        <taxon>Dinosauria</taxon>
        <taxon>Saurischia</taxon>
        <taxon>Theropoda</taxon>
        <taxon>Coelurosauria</taxon>
        <taxon>Aves</taxon>
        <taxon>Neognathae</taxon>
        <taxon>Neoaves</taxon>
        <taxon>Telluraves</taxon>
        <taxon>Australaves</taxon>
        <taxon>Psittaciformes</taxon>
        <taxon>Psittaculidae</taxon>
        <taxon>Melopsittacus</taxon>
    </lineage>
</organism>
<reference evidence="9" key="1">
    <citation type="submission" date="2020-03" db="EMBL/GenBank/DDBJ databases">
        <title>Melopsittacus undulatus (budgerigar) genome, bMelUnd1, maternal haplotype with Z.</title>
        <authorList>
            <person name="Gedman G."/>
            <person name="Mountcastle J."/>
            <person name="Haase B."/>
            <person name="Formenti G."/>
            <person name="Wright T."/>
            <person name="Apodaca J."/>
            <person name="Pelan S."/>
            <person name="Chow W."/>
            <person name="Rhie A."/>
            <person name="Howe K."/>
            <person name="Fedrigo O."/>
            <person name="Jarvis E.D."/>
        </authorList>
    </citation>
    <scope>NUCLEOTIDE SEQUENCE [LARGE SCALE GENOMIC DNA]</scope>
</reference>
<evidence type="ECO:0000256" key="4">
    <source>
        <dbReference type="ARBA" id="ARBA00022679"/>
    </source>
</evidence>